<feature type="transmembrane region" description="Helical" evidence="1">
    <location>
        <begin position="151"/>
        <end position="169"/>
    </location>
</feature>
<accession>A0ABY8W4Z2</accession>
<dbReference type="RefSeq" id="WP_284914097.1">
    <property type="nucleotide sequence ID" value="NZ_CP126980.1"/>
</dbReference>
<dbReference type="EMBL" id="CP126980">
    <property type="protein sequence ID" value="WIM92890.1"/>
    <property type="molecule type" value="Genomic_DNA"/>
</dbReference>
<sequence>MTALVIVASTSSPPTSGAASVLEYVERHRTLYIVRQLLWTVPSVFLMVVFLALAVALRFRSRGLAAAGGLVAVTSWAVSLAWPTTGDGSLAMVLLADRYADVSTAVDRAPFVAGAELLIALNDVPAVIGVLQTLGILLISLLMLRGPFASGVAWLGVATGATGVIAEVLRPVLGGAYAIYGVLLFGWLAWIAGALWRHAAAVAPDHP</sequence>
<evidence type="ECO:0000256" key="1">
    <source>
        <dbReference type="SAM" id="Phobius"/>
    </source>
</evidence>
<gene>
    <name evidence="2" type="ORF">ACTOB_004848</name>
</gene>
<feature type="transmembrane region" description="Helical" evidence="1">
    <location>
        <begin position="175"/>
        <end position="196"/>
    </location>
</feature>
<name>A0ABY8W4Z2_9ACTN</name>
<evidence type="ECO:0008006" key="4">
    <source>
        <dbReference type="Google" id="ProtNLM"/>
    </source>
</evidence>
<dbReference type="Proteomes" id="UP001240150">
    <property type="component" value="Chromosome"/>
</dbReference>
<organism evidence="2 3">
    <name type="scientific">Actinoplanes oblitus</name>
    <dbReference type="NCBI Taxonomy" id="3040509"/>
    <lineage>
        <taxon>Bacteria</taxon>
        <taxon>Bacillati</taxon>
        <taxon>Actinomycetota</taxon>
        <taxon>Actinomycetes</taxon>
        <taxon>Micromonosporales</taxon>
        <taxon>Micromonosporaceae</taxon>
        <taxon>Actinoplanes</taxon>
    </lineage>
</organism>
<feature type="transmembrane region" description="Helical" evidence="1">
    <location>
        <begin position="37"/>
        <end position="57"/>
    </location>
</feature>
<reference evidence="2 3" key="1">
    <citation type="submission" date="2023-06" db="EMBL/GenBank/DDBJ databases">
        <authorList>
            <person name="Yushchuk O."/>
            <person name="Binda E."/>
            <person name="Ruckert-Reed C."/>
            <person name="Fedorenko V."/>
            <person name="Kalinowski J."/>
            <person name="Marinelli F."/>
        </authorList>
    </citation>
    <scope>NUCLEOTIDE SEQUENCE [LARGE SCALE GENOMIC DNA]</scope>
    <source>
        <strain evidence="2 3">NRRL 3884</strain>
    </source>
</reference>
<keyword evidence="3" id="KW-1185">Reference proteome</keyword>
<keyword evidence="1" id="KW-0812">Transmembrane</keyword>
<keyword evidence="1" id="KW-0472">Membrane</keyword>
<evidence type="ECO:0000313" key="3">
    <source>
        <dbReference type="Proteomes" id="UP001240150"/>
    </source>
</evidence>
<feature type="transmembrane region" description="Helical" evidence="1">
    <location>
        <begin position="124"/>
        <end position="144"/>
    </location>
</feature>
<evidence type="ECO:0000313" key="2">
    <source>
        <dbReference type="EMBL" id="WIM92890.1"/>
    </source>
</evidence>
<proteinExistence type="predicted"/>
<feature type="transmembrane region" description="Helical" evidence="1">
    <location>
        <begin position="64"/>
        <end position="82"/>
    </location>
</feature>
<keyword evidence="1" id="KW-1133">Transmembrane helix</keyword>
<protein>
    <recommendedName>
        <fullName evidence="4">DUF4386 family protein</fullName>
    </recommendedName>
</protein>